<dbReference type="PANTHER" id="PTHR30231">
    <property type="entry name" value="DNA POLYMERASE III SUBUNIT EPSILON"/>
    <property type="match status" value="1"/>
</dbReference>
<evidence type="ECO:0000313" key="4">
    <source>
        <dbReference type="EMBL" id="KEY91021.1"/>
    </source>
</evidence>
<evidence type="ECO:0000256" key="1">
    <source>
        <dbReference type="ARBA" id="ARBA00022722"/>
    </source>
</evidence>
<keyword evidence="2" id="KW-0269">Exonuclease</keyword>
<dbReference type="SUPFAM" id="SSF53098">
    <property type="entry name" value="Ribonuclease H-like"/>
    <property type="match status" value="1"/>
</dbReference>
<dbReference type="InterPro" id="IPR013520">
    <property type="entry name" value="Ribonucl_H"/>
</dbReference>
<keyword evidence="2" id="KW-0378">Hydrolase</keyword>
<dbReference type="GO" id="GO:0005829">
    <property type="term" value="C:cytosol"/>
    <property type="evidence" value="ECO:0007669"/>
    <property type="project" value="TreeGrafter"/>
</dbReference>
<keyword evidence="1" id="KW-0540">Nuclease</keyword>
<feature type="domain" description="Exonuclease" evidence="3">
    <location>
        <begin position="51"/>
        <end position="213"/>
    </location>
</feature>
<gene>
    <name evidence="4" type="primary">polC</name>
    <name evidence="4" type="ORF">CF67_05017</name>
</gene>
<dbReference type="Proteomes" id="UP000053784">
    <property type="component" value="Unassembled WGS sequence"/>
</dbReference>
<dbReference type="Gene3D" id="3.30.420.10">
    <property type="entry name" value="Ribonuclease H-like superfamily/Ribonuclease H"/>
    <property type="match status" value="1"/>
</dbReference>
<dbReference type="PANTHER" id="PTHR30231:SF37">
    <property type="entry name" value="EXODEOXYRIBONUCLEASE 10"/>
    <property type="match status" value="1"/>
</dbReference>
<dbReference type="eggNOG" id="COG2176">
    <property type="taxonomic scope" value="Bacteria"/>
</dbReference>
<dbReference type="AlphaFoldDB" id="A0A084CMJ2"/>
<dbReference type="GO" id="GO:0003676">
    <property type="term" value="F:nucleic acid binding"/>
    <property type="evidence" value="ECO:0007669"/>
    <property type="project" value="InterPro"/>
</dbReference>
<evidence type="ECO:0000259" key="3">
    <source>
        <dbReference type="SMART" id="SM00479"/>
    </source>
</evidence>
<dbReference type="GO" id="GO:0008408">
    <property type="term" value="F:3'-5' exonuclease activity"/>
    <property type="evidence" value="ECO:0007669"/>
    <property type="project" value="TreeGrafter"/>
</dbReference>
<protein>
    <submittedName>
        <fullName evidence="4">DNA polymerase III epsilon subunit</fullName>
    </submittedName>
</protein>
<keyword evidence="5" id="KW-1185">Reference proteome</keyword>
<dbReference type="RefSeq" id="WP_034414800.1">
    <property type="nucleotide sequence ID" value="NZ_JGVK01000028.1"/>
</dbReference>
<proteinExistence type="predicted"/>
<dbReference type="SMART" id="SM00479">
    <property type="entry name" value="EXOIII"/>
    <property type="match status" value="1"/>
</dbReference>
<dbReference type="STRING" id="1179155.CF67_05017"/>
<sequence>MIKKLPQFPIERLSEILNRPKNFKLLERIPLTYNEQRWPLQLSKSVGDDLPIIILDVETTGLSVINESIIELAMVKAKYSPSEKRIVSILDVMSMYEDPGKPIPSFITELTGITDKIVQGKHIDDILIANWLDDYPLIVAHNAQFDRPFFEKRFNSLTNYRWACSATGIDWQTLGFQGRKLEYLLLQLGWFYEGHRAITDSLALTWLLYSLPQSVENLLYEANCKTVLIRAIGAPFNVKEQLKKRGYRWHNSAVNKYWWREINEQVLSEEKIFLDNLYDCGSKYADYDYKDATERFKI</sequence>
<evidence type="ECO:0000256" key="2">
    <source>
        <dbReference type="ARBA" id="ARBA00022839"/>
    </source>
</evidence>
<name>A0A084CMJ2_9GAMM</name>
<dbReference type="InterPro" id="IPR036397">
    <property type="entry name" value="RNaseH_sf"/>
</dbReference>
<dbReference type="EMBL" id="JGVK01000028">
    <property type="protein sequence ID" value="KEY91021.1"/>
    <property type="molecule type" value="Genomic_DNA"/>
</dbReference>
<dbReference type="Pfam" id="PF00929">
    <property type="entry name" value="RNase_T"/>
    <property type="match status" value="1"/>
</dbReference>
<dbReference type="InterPro" id="IPR012337">
    <property type="entry name" value="RNaseH-like_sf"/>
</dbReference>
<organism evidence="4 5">
    <name type="scientific">Candidatus Photodesmus blepharonis</name>
    <dbReference type="NCBI Taxonomy" id="1179155"/>
    <lineage>
        <taxon>Bacteria</taxon>
        <taxon>Pseudomonadati</taxon>
        <taxon>Pseudomonadota</taxon>
        <taxon>Gammaproteobacteria</taxon>
        <taxon>Vibrionales</taxon>
        <taxon>Vibrionaceae</taxon>
        <taxon>Candidatus Photodesmus</taxon>
    </lineage>
</organism>
<dbReference type="CDD" id="cd06127">
    <property type="entry name" value="DEDDh"/>
    <property type="match status" value="1"/>
</dbReference>
<dbReference type="NCBIfam" id="NF006615">
    <property type="entry name" value="PRK09182.1"/>
    <property type="match status" value="1"/>
</dbReference>
<dbReference type="OrthoDB" id="9803913at2"/>
<accession>A0A084CMJ2</accession>
<reference evidence="4 5" key="1">
    <citation type="submission" date="2014-03" db="EMBL/GenBank/DDBJ databases">
        <title>Selection and divergence in the genomes of co-occurring obligate luminous symbionts with specific hosts.</title>
        <authorList>
            <person name="Hendry T.A."/>
            <person name="de Wet J.R."/>
            <person name="Dunlap P.V."/>
        </authorList>
    </citation>
    <scope>NUCLEOTIDE SEQUENCE [LARGE SCALE GENOMIC DNA]</scope>
    <source>
        <strain evidence="4 5">Ppalp.1</strain>
    </source>
</reference>
<comment type="caution">
    <text evidence="4">The sequence shown here is derived from an EMBL/GenBank/DDBJ whole genome shotgun (WGS) entry which is preliminary data.</text>
</comment>
<dbReference type="GO" id="GO:0045004">
    <property type="term" value="P:DNA replication proofreading"/>
    <property type="evidence" value="ECO:0007669"/>
    <property type="project" value="TreeGrafter"/>
</dbReference>
<evidence type="ECO:0000313" key="5">
    <source>
        <dbReference type="Proteomes" id="UP000053784"/>
    </source>
</evidence>